<evidence type="ECO:0000256" key="1">
    <source>
        <dbReference type="ARBA" id="ARBA00005636"/>
    </source>
</evidence>
<dbReference type="Gene3D" id="2.40.50.140">
    <property type="entry name" value="Nucleic acid-binding proteins"/>
    <property type="match status" value="1"/>
</dbReference>
<dbReference type="PROSITE" id="PS00467">
    <property type="entry name" value="RIBOSOMAL_L2"/>
    <property type="match status" value="1"/>
</dbReference>
<dbReference type="InterPro" id="IPR014722">
    <property type="entry name" value="Rib_uL2_dom2"/>
</dbReference>
<dbReference type="SMART" id="SM01382">
    <property type="entry name" value="Ribosomal_L2_C"/>
    <property type="match status" value="1"/>
</dbReference>
<evidence type="ECO:0000259" key="5">
    <source>
        <dbReference type="SMART" id="SM01383"/>
    </source>
</evidence>
<dbReference type="GO" id="GO:0022625">
    <property type="term" value="C:cytosolic large ribosomal subunit"/>
    <property type="evidence" value="ECO:0007669"/>
    <property type="project" value="TreeGrafter"/>
</dbReference>
<name>A0A1E3K023_9TREE</name>
<dbReference type="InterPro" id="IPR022666">
    <property type="entry name" value="Ribosomal_uL2_RNA-bd_dom"/>
</dbReference>
<dbReference type="AlphaFoldDB" id="A0A1E3K023"/>
<keyword evidence="2 6" id="KW-0689">Ribosomal protein</keyword>
<evidence type="ECO:0000256" key="3">
    <source>
        <dbReference type="ARBA" id="ARBA00023274"/>
    </source>
</evidence>
<dbReference type="OrthoDB" id="10267824at2759"/>
<dbReference type="InterPro" id="IPR012340">
    <property type="entry name" value="NA-bd_OB-fold"/>
</dbReference>
<dbReference type="FunFam" id="2.30.30.30:FF:000006">
    <property type="entry name" value="60S ribosomal protein L8"/>
    <property type="match status" value="1"/>
</dbReference>
<dbReference type="InterPro" id="IPR023672">
    <property type="entry name" value="Ribosomal_uL2_arc_euk"/>
</dbReference>
<keyword evidence="7" id="KW-1185">Reference proteome</keyword>
<dbReference type="Pfam" id="PF03947">
    <property type="entry name" value="Ribosomal_L2_C"/>
    <property type="match status" value="1"/>
</dbReference>
<dbReference type="Gene3D" id="2.30.30.30">
    <property type="match status" value="1"/>
</dbReference>
<dbReference type="NCBIfam" id="NF007180">
    <property type="entry name" value="PRK09612.1"/>
    <property type="match status" value="1"/>
</dbReference>
<dbReference type="GeneID" id="30190933"/>
<dbReference type="SUPFAM" id="SSF50104">
    <property type="entry name" value="Translation proteins SH3-like domain"/>
    <property type="match status" value="1"/>
</dbReference>
<dbReference type="InterPro" id="IPR002171">
    <property type="entry name" value="Ribosomal_uL2"/>
</dbReference>
<dbReference type="PANTHER" id="PTHR13691:SF16">
    <property type="entry name" value="LARGE RIBOSOMAL SUBUNIT PROTEIN UL2"/>
    <property type="match status" value="1"/>
</dbReference>
<protein>
    <submittedName>
        <fullName evidence="6">60S ribosomal protein L8</fullName>
    </submittedName>
</protein>
<dbReference type="GO" id="GO:0003723">
    <property type="term" value="F:RNA binding"/>
    <property type="evidence" value="ECO:0007669"/>
    <property type="project" value="InterPro"/>
</dbReference>
<evidence type="ECO:0000256" key="2">
    <source>
        <dbReference type="ARBA" id="ARBA00022980"/>
    </source>
</evidence>
<dbReference type="InterPro" id="IPR014726">
    <property type="entry name" value="Ribosomal_uL2_dom3"/>
</dbReference>
<evidence type="ECO:0000313" key="6">
    <source>
        <dbReference type="EMBL" id="ODO06488.1"/>
    </source>
</evidence>
<reference evidence="6 7" key="1">
    <citation type="submission" date="2016-06" db="EMBL/GenBank/DDBJ databases">
        <title>Evolution of pathogenesis and genome organization in the Tremellales.</title>
        <authorList>
            <person name="Cuomo C."/>
            <person name="Litvintseva A."/>
            <person name="Heitman J."/>
            <person name="Chen Y."/>
            <person name="Sun S."/>
            <person name="Springer D."/>
            <person name="Dromer F."/>
            <person name="Young S."/>
            <person name="Zeng Q."/>
            <person name="Chapman S."/>
            <person name="Gujja S."/>
            <person name="Saif S."/>
            <person name="Birren B."/>
        </authorList>
    </citation>
    <scope>NUCLEOTIDE SEQUENCE [LARGE SCALE GENOMIC DNA]</scope>
    <source>
        <strain evidence="6 7">CBS 7118</strain>
    </source>
</reference>
<dbReference type="InterPro" id="IPR022669">
    <property type="entry name" value="Ribosomal_uL2_C"/>
</dbReference>
<dbReference type="RefSeq" id="XP_019034588.1">
    <property type="nucleotide sequence ID" value="XM_019173883.1"/>
</dbReference>
<accession>A0A1E3K023</accession>
<keyword evidence="3" id="KW-0687">Ribonucleoprotein</keyword>
<dbReference type="Gene3D" id="4.10.950.10">
    <property type="entry name" value="Ribosomal protein L2, domain 3"/>
    <property type="match status" value="1"/>
</dbReference>
<feature type="domain" description="Large ribosomal subunit protein uL2 RNA-binding" evidence="5">
    <location>
        <begin position="2"/>
        <end position="89"/>
    </location>
</feature>
<sequence>MGRVIRAQRKSGGIFRSHTHHNKNPAKLRNVDYAEKNGYIRGVVKDIIHDAGRGAPLATVVFRDPYRYKLRKETFLATEGISTGSFVYCGKKASLAIGNVLPLGQCPEGTIVSNVEEKIGDRGALARTSGNYATIIGHSESGVTRIRLPSGSKKTVSSRCRATVGIVAGGGRIDKPFLKAGRKHHAMRAKRNSWPRTRGVAMNPVDHPHGGGNHQARRHIGHASTMARDAPAGQKAGLIAARRTGLLRGTAGKVVDTA</sequence>
<dbReference type="InterPro" id="IPR008991">
    <property type="entry name" value="Translation_prot_SH3-like_sf"/>
</dbReference>
<dbReference type="FunFam" id="4.10.950.10:FF:000002">
    <property type="entry name" value="60S ribosomal protein L2"/>
    <property type="match status" value="1"/>
</dbReference>
<comment type="similarity">
    <text evidence="1">Belongs to the universal ribosomal protein uL2 family.</text>
</comment>
<evidence type="ECO:0000259" key="4">
    <source>
        <dbReference type="SMART" id="SM01382"/>
    </source>
</evidence>
<dbReference type="SMART" id="SM01383">
    <property type="entry name" value="Ribosomal_L2"/>
    <property type="match status" value="1"/>
</dbReference>
<dbReference type="InterPro" id="IPR022671">
    <property type="entry name" value="Ribosomal_uL2_CS"/>
</dbReference>
<dbReference type="EMBL" id="AWGH01000003">
    <property type="protein sequence ID" value="ODO06488.1"/>
    <property type="molecule type" value="Genomic_DNA"/>
</dbReference>
<dbReference type="PANTHER" id="PTHR13691">
    <property type="entry name" value="RIBOSOMAL PROTEIN L2"/>
    <property type="match status" value="1"/>
</dbReference>
<organism evidence="6 7">
    <name type="scientific">Cryptococcus wingfieldii CBS 7118</name>
    <dbReference type="NCBI Taxonomy" id="1295528"/>
    <lineage>
        <taxon>Eukaryota</taxon>
        <taxon>Fungi</taxon>
        <taxon>Dikarya</taxon>
        <taxon>Basidiomycota</taxon>
        <taxon>Agaricomycotina</taxon>
        <taxon>Tremellomycetes</taxon>
        <taxon>Tremellales</taxon>
        <taxon>Cryptococcaceae</taxon>
        <taxon>Cryptococcus</taxon>
    </lineage>
</organism>
<evidence type="ECO:0000313" key="7">
    <source>
        <dbReference type="Proteomes" id="UP000094819"/>
    </source>
</evidence>
<dbReference type="PIRSF" id="PIRSF002158">
    <property type="entry name" value="Ribosomal_L2"/>
    <property type="match status" value="1"/>
</dbReference>
<dbReference type="FunFam" id="2.40.50.140:FF:000020">
    <property type="entry name" value="60S ribosomal protein L2"/>
    <property type="match status" value="1"/>
</dbReference>
<dbReference type="Proteomes" id="UP000094819">
    <property type="component" value="Unassembled WGS sequence"/>
</dbReference>
<dbReference type="Pfam" id="PF00181">
    <property type="entry name" value="Ribosomal_L2_N"/>
    <property type="match status" value="1"/>
</dbReference>
<dbReference type="GO" id="GO:0003735">
    <property type="term" value="F:structural constituent of ribosome"/>
    <property type="evidence" value="ECO:0007669"/>
    <property type="project" value="InterPro"/>
</dbReference>
<feature type="domain" description="Large ribosomal subunit protein uL2 C-terminal" evidence="4">
    <location>
        <begin position="95"/>
        <end position="232"/>
    </location>
</feature>
<comment type="caution">
    <text evidence="6">The sequence shown here is derived from an EMBL/GenBank/DDBJ whole genome shotgun (WGS) entry which is preliminary data.</text>
</comment>
<dbReference type="SUPFAM" id="SSF50249">
    <property type="entry name" value="Nucleic acid-binding proteins"/>
    <property type="match status" value="1"/>
</dbReference>
<proteinExistence type="inferred from homology"/>
<dbReference type="GO" id="GO:0002181">
    <property type="term" value="P:cytoplasmic translation"/>
    <property type="evidence" value="ECO:0007669"/>
    <property type="project" value="TreeGrafter"/>
</dbReference>
<gene>
    <name evidence="6" type="ORF">L198_01720</name>
</gene>